<comment type="caution">
    <text evidence="2">The sequence shown here is derived from an EMBL/GenBank/DDBJ whole genome shotgun (WGS) entry which is preliminary data.</text>
</comment>
<reference evidence="2" key="1">
    <citation type="submission" date="2020-12" db="EMBL/GenBank/DDBJ databases">
        <title>Bacterial taxonomy.</title>
        <authorList>
            <person name="Pan X."/>
        </authorList>
    </citation>
    <scope>NUCLEOTIDE SEQUENCE</scope>
    <source>
        <strain evidence="2">KCTC 52957</strain>
    </source>
</reference>
<proteinExistence type="predicted"/>
<dbReference type="Pfam" id="PF09343">
    <property type="entry name" value="DUF2460"/>
    <property type="match status" value="1"/>
</dbReference>
<evidence type="ECO:0000259" key="1">
    <source>
        <dbReference type="Pfam" id="PF09343"/>
    </source>
</evidence>
<accession>A0A934I801</accession>
<sequence>MAFHEERFPVNLSFGALGGPERRTQIVTLANGHEERNTPWQHSRRRYDAGLGLRSLDDMEKVVAFFEARRGPLHAFRWKDWADYKSSRPSEDLNHMDQDIAIADGQTASFQLSKTYGLGPTAYSRPILKPVEGTVTIGVEGDLLREETDFTLDLTTGIVTLNFVPVAGAAISAGFEFDVPARFDTDRISTSVATFQAGEIPDIPVVEVRL</sequence>
<dbReference type="AlphaFoldDB" id="A0A934I801"/>
<evidence type="ECO:0000313" key="2">
    <source>
        <dbReference type="EMBL" id="MBJ3761933.1"/>
    </source>
</evidence>
<dbReference type="RefSeq" id="WP_198915097.1">
    <property type="nucleotide sequence ID" value="NZ_JAEKPD010000002.1"/>
</dbReference>
<feature type="domain" description="DUF2460" evidence="1">
    <location>
        <begin position="4"/>
        <end position="209"/>
    </location>
</feature>
<gene>
    <name evidence="2" type="ORF">ILP92_04120</name>
</gene>
<dbReference type="EMBL" id="JAEKPD010000002">
    <property type="protein sequence ID" value="MBJ3761933.1"/>
    <property type="molecule type" value="Genomic_DNA"/>
</dbReference>
<keyword evidence="3" id="KW-1185">Reference proteome</keyword>
<organism evidence="2 3">
    <name type="scientific">Palleronia pontilimi</name>
    <dbReference type="NCBI Taxonomy" id="1964209"/>
    <lineage>
        <taxon>Bacteria</taxon>
        <taxon>Pseudomonadati</taxon>
        <taxon>Pseudomonadota</taxon>
        <taxon>Alphaproteobacteria</taxon>
        <taxon>Rhodobacterales</taxon>
        <taxon>Roseobacteraceae</taxon>
        <taxon>Palleronia</taxon>
    </lineage>
</organism>
<dbReference type="Proteomes" id="UP000642488">
    <property type="component" value="Unassembled WGS sequence"/>
</dbReference>
<dbReference type="NCBIfam" id="TIGR02217">
    <property type="entry name" value="chp_TIGR02217"/>
    <property type="match status" value="1"/>
</dbReference>
<protein>
    <submittedName>
        <fullName evidence="2">DUF2460 domain-containing protein</fullName>
    </submittedName>
</protein>
<dbReference type="InterPro" id="IPR011740">
    <property type="entry name" value="DUF2460"/>
</dbReference>
<name>A0A934I801_9RHOB</name>
<evidence type="ECO:0000313" key="3">
    <source>
        <dbReference type="Proteomes" id="UP000642488"/>
    </source>
</evidence>